<keyword evidence="1" id="KW-0813">Transport</keyword>
<dbReference type="PROSITE" id="PS00211">
    <property type="entry name" value="ABC_TRANSPORTER_1"/>
    <property type="match status" value="1"/>
</dbReference>
<accession>A0ABW5XJE4</accession>
<dbReference type="InterPro" id="IPR003439">
    <property type="entry name" value="ABC_transporter-like_ATP-bd"/>
</dbReference>
<keyword evidence="6" id="KW-1185">Reference proteome</keyword>
<evidence type="ECO:0000259" key="4">
    <source>
        <dbReference type="PROSITE" id="PS50893"/>
    </source>
</evidence>
<comment type="caution">
    <text evidence="5">The sequence shown here is derived from an EMBL/GenBank/DDBJ whole genome shotgun (WGS) entry which is preliminary data.</text>
</comment>
<sequence>MIDIDIQKSLTVYHGKKTLQVRHRFETGTITKIFGPSGAGKTTLLKVIAGLAQPEKGRIVAGDDIWLDTENRINLLPQKRMPGFVFQDFALFPNMTVLQHLQYATNDVAWINRLLKLGRLETLNDHKPQHLSGGQQQRLAVLRALTTKPKLILMDEPFSAIDPDLKTALIADLKVVFNELKATVLIVSHNPSELEGLVNGELLIKE</sequence>
<dbReference type="PANTHER" id="PTHR42781">
    <property type="entry name" value="SPERMIDINE/PUTRESCINE IMPORT ATP-BINDING PROTEIN POTA"/>
    <property type="match status" value="1"/>
</dbReference>
<name>A0ABW5XJE4_9SPHI</name>
<evidence type="ECO:0000256" key="2">
    <source>
        <dbReference type="ARBA" id="ARBA00022741"/>
    </source>
</evidence>
<keyword evidence="3 5" id="KW-0067">ATP-binding</keyword>
<dbReference type="PANTHER" id="PTHR42781:SF4">
    <property type="entry name" value="SPERMIDINE_PUTRESCINE IMPORT ATP-BINDING PROTEIN POTA"/>
    <property type="match status" value="1"/>
</dbReference>
<evidence type="ECO:0000256" key="1">
    <source>
        <dbReference type="ARBA" id="ARBA00022448"/>
    </source>
</evidence>
<keyword evidence="2" id="KW-0547">Nucleotide-binding</keyword>
<evidence type="ECO:0000313" key="5">
    <source>
        <dbReference type="EMBL" id="MFD2863486.1"/>
    </source>
</evidence>
<evidence type="ECO:0000256" key="3">
    <source>
        <dbReference type="ARBA" id="ARBA00022840"/>
    </source>
</evidence>
<evidence type="ECO:0000313" key="6">
    <source>
        <dbReference type="Proteomes" id="UP001597601"/>
    </source>
</evidence>
<dbReference type="SUPFAM" id="SSF52540">
    <property type="entry name" value="P-loop containing nucleoside triphosphate hydrolases"/>
    <property type="match status" value="1"/>
</dbReference>
<dbReference type="Gene3D" id="3.40.50.300">
    <property type="entry name" value="P-loop containing nucleotide triphosphate hydrolases"/>
    <property type="match status" value="1"/>
</dbReference>
<dbReference type="EMBL" id="JBHUON010000002">
    <property type="protein sequence ID" value="MFD2863486.1"/>
    <property type="molecule type" value="Genomic_DNA"/>
</dbReference>
<dbReference type="PROSITE" id="PS50893">
    <property type="entry name" value="ABC_TRANSPORTER_2"/>
    <property type="match status" value="1"/>
</dbReference>
<dbReference type="RefSeq" id="WP_377123056.1">
    <property type="nucleotide sequence ID" value="NZ_JBHUON010000002.1"/>
</dbReference>
<dbReference type="GO" id="GO:0005524">
    <property type="term" value="F:ATP binding"/>
    <property type="evidence" value="ECO:0007669"/>
    <property type="project" value="UniProtKB-KW"/>
</dbReference>
<feature type="domain" description="ABC transporter" evidence="4">
    <location>
        <begin position="1"/>
        <end position="206"/>
    </location>
</feature>
<dbReference type="SMART" id="SM00382">
    <property type="entry name" value="AAA"/>
    <property type="match status" value="1"/>
</dbReference>
<organism evidence="5 6">
    <name type="scientific">Mucilaginibacter antarcticus</name>
    <dbReference type="NCBI Taxonomy" id="1855725"/>
    <lineage>
        <taxon>Bacteria</taxon>
        <taxon>Pseudomonadati</taxon>
        <taxon>Bacteroidota</taxon>
        <taxon>Sphingobacteriia</taxon>
        <taxon>Sphingobacteriales</taxon>
        <taxon>Sphingobacteriaceae</taxon>
        <taxon>Mucilaginibacter</taxon>
    </lineage>
</organism>
<dbReference type="InterPro" id="IPR050093">
    <property type="entry name" value="ABC_SmlMolc_Importer"/>
</dbReference>
<dbReference type="InterPro" id="IPR003593">
    <property type="entry name" value="AAA+_ATPase"/>
</dbReference>
<dbReference type="Pfam" id="PF00005">
    <property type="entry name" value="ABC_tran"/>
    <property type="match status" value="1"/>
</dbReference>
<dbReference type="Proteomes" id="UP001597601">
    <property type="component" value="Unassembled WGS sequence"/>
</dbReference>
<reference evidence="6" key="1">
    <citation type="journal article" date="2019" name="Int. J. Syst. Evol. Microbiol.">
        <title>The Global Catalogue of Microorganisms (GCM) 10K type strain sequencing project: providing services to taxonomists for standard genome sequencing and annotation.</title>
        <authorList>
            <consortium name="The Broad Institute Genomics Platform"/>
            <consortium name="The Broad Institute Genome Sequencing Center for Infectious Disease"/>
            <person name="Wu L."/>
            <person name="Ma J."/>
        </authorList>
    </citation>
    <scope>NUCLEOTIDE SEQUENCE [LARGE SCALE GENOMIC DNA]</scope>
    <source>
        <strain evidence="6">KCTC 52232</strain>
    </source>
</reference>
<dbReference type="InterPro" id="IPR027417">
    <property type="entry name" value="P-loop_NTPase"/>
</dbReference>
<proteinExistence type="predicted"/>
<dbReference type="InterPro" id="IPR017871">
    <property type="entry name" value="ABC_transporter-like_CS"/>
</dbReference>
<protein>
    <submittedName>
        <fullName evidence="5">ATP-binding cassette domain-containing protein</fullName>
    </submittedName>
</protein>
<gene>
    <name evidence="5" type="ORF">ACFSYC_02195</name>
</gene>